<reference evidence="1 2" key="1">
    <citation type="submission" date="2018-05" db="EMBL/GenBank/DDBJ databases">
        <title>Evolution of GPA BGCs.</title>
        <authorList>
            <person name="Waglechner N."/>
            <person name="Wright G.D."/>
        </authorList>
    </citation>
    <scope>NUCLEOTIDE SEQUENCE [LARGE SCALE GENOMIC DNA]</scope>
    <source>
        <strain evidence="1 2">A82846</strain>
    </source>
</reference>
<comment type="caution">
    <text evidence="1">The sequence shown here is derived from an EMBL/GenBank/DDBJ whole genome shotgun (WGS) entry which is preliminary data.</text>
</comment>
<protein>
    <submittedName>
        <fullName evidence="1">Uncharacterized protein</fullName>
    </submittedName>
</protein>
<sequence>MSADPTVETDGRDVINQAGTAALRLIANRTGLTAVLSRALARRGFTPVHDRVEASIRCGKNTGLGHLPSTSIAINRARCVAATISIDLLCWLRLLCLDGVLAKAEPKPCATGCCTPPPASSGGQRKRRIRIPDTLPWTEQLATRLRVPLALSPPTRC</sequence>
<dbReference type="OrthoDB" id="3254802at2"/>
<accession>A0A428Z741</accession>
<gene>
    <name evidence="1" type="ORF">DMH04_24195</name>
</gene>
<dbReference type="RefSeq" id="WP_051795882.1">
    <property type="nucleotide sequence ID" value="NZ_QHKI01000020.1"/>
</dbReference>
<dbReference type="AlphaFoldDB" id="A0A428Z741"/>
<evidence type="ECO:0000313" key="1">
    <source>
        <dbReference type="EMBL" id="RSM83228.1"/>
    </source>
</evidence>
<organism evidence="1 2">
    <name type="scientific">Kibdelosporangium aridum</name>
    <dbReference type="NCBI Taxonomy" id="2030"/>
    <lineage>
        <taxon>Bacteria</taxon>
        <taxon>Bacillati</taxon>
        <taxon>Actinomycetota</taxon>
        <taxon>Actinomycetes</taxon>
        <taxon>Pseudonocardiales</taxon>
        <taxon>Pseudonocardiaceae</taxon>
        <taxon>Kibdelosporangium</taxon>
    </lineage>
</organism>
<proteinExistence type="predicted"/>
<evidence type="ECO:0000313" key="2">
    <source>
        <dbReference type="Proteomes" id="UP000287547"/>
    </source>
</evidence>
<dbReference type="Proteomes" id="UP000287547">
    <property type="component" value="Unassembled WGS sequence"/>
</dbReference>
<dbReference type="EMBL" id="QHKI01000020">
    <property type="protein sequence ID" value="RSM83228.1"/>
    <property type="molecule type" value="Genomic_DNA"/>
</dbReference>
<name>A0A428Z741_KIBAR</name>